<reference evidence="11" key="1">
    <citation type="submission" date="2021-03" db="EMBL/GenBank/DDBJ databases">
        <authorList>
            <person name="Li Z."/>
            <person name="Yang C."/>
        </authorList>
    </citation>
    <scope>NUCLEOTIDE SEQUENCE</scope>
    <source>
        <strain evidence="11">Dzin_1.0</strain>
        <tissue evidence="11">Leaf</tissue>
    </source>
</reference>
<dbReference type="FunFam" id="3.90.80.10:FF:000002">
    <property type="entry name" value="Soluble inorganic pyrophosphatase 4"/>
    <property type="match status" value="1"/>
</dbReference>
<comment type="similarity">
    <text evidence="2">Belongs to the PPase family.</text>
</comment>
<comment type="cofactor">
    <cofactor evidence="1">
        <name>Mg(2+)</name>
        <dbReference type="ChEBI" id="CHEBI:18420"/>
    </cofactor>
</comment>
<evidence type="ECO:0000313" key="12">
    <source>
        <dbReference type="Proteomes" id="UP001085076"/>
    </source>
</evidence>
<comment type="caution">
    <text evidence="11">The sequence shown here is derived from an EMBL/GenBank/DDBJ whole genome shotgun (WGS) entry which is preliminary data.</text>
</comment>
<protein>
    <recommendedName>
        <fullName evidence="9">Soluble inorganic pyrophosphatase</fullName>
        <ecNumber evidence="3">3.6.1.1</ecNumber>
    </recommendedName>
    <alternativeName>
        <fullName evidence="7">Pyrophosphate phospho-hydrolase</fullName>
    </alternativeName>
</protein>
<dbReference type="CDD" id="cd00412">
    <property type="entry name" value="pyrophosphatase"/>
    <property type="match status" value="1"/>
</dbReference>
<comment type="catalytic activity">
    <reaction evidence="8">
        <text>diphosphate + H2O = 2 phosphate + H(+)</text>
        <dbReference type="Rhea" id="RHEA:24576"/>
        <dbReference type="ChEBI" id="CHEBI:15377"/>
        <dbReference type="ChEBI" id="CHEBI:15378"/>
        <dbReference type="ChEBI" id="CHEBI:33019"/>
        <dbReference type="ChEBI" id="CHEBI:43474"/>
        <dbReference type="EC" id="3.6.1.1"/>
    </reaction>
</comment>
<proteinExistence type="inferred from homology"/>
<sequence>MAARLAGKVIAVATGHRRLATWSMNKDPYLESALSRNRRWIVNNQIKNILLRSPGSVATVRSLQKRFKTLDLQGRALNWLNKYPCCFNVFTDSSSNELHFGFSKRMSALVEEEESVMETREPVMVRRLAKLLMLSRDHRLNIVKLNEFKRSFGFPDDYLLRILPKHPNTFRIRNPIGRRNSMEIQLLRWESELAVSAIEAAAMERGTEARFECSLPQSWIKTREKFQEFNDGTPYVSPYAGDRPGMECSEKRAVGVVHELLSLTLWKKLSIVKLEHFRREFGLPNDLSALLLRHPCIFYVSNRYKIYTVVLREGYRGSELVEKDPLVVVKDKFGELMQEGLHEYNRRRHLANVEKKRKKGEIVVNEKKIHKQRFLKTVWCRRGMSIVGIDQGPSSMSKPFSTTLYICKGKMLPCSLDTETLNKLFSVNDRNMSEENGNNPASESRPVPRLNERILSSLSRRSVAAHPWHDLEIGPGAPSVFNVVVEITKGSKVKYELDKKTGLIKVDRVLYSSVVYPHNYGFIPRTLCEDNDPMDVLVLMQEPVLPGCFLRARAIGLMPMIDQGEKDDKIIAVCADDPEYRHYTDIKELSPHRLAEIRRFFEDYKKNENKAVAVDDFLPAATAVDAIQYSMDLYAQYILQSLRQ</sequence>
<evidence type="ECO:0000256" key="5">
    <source>
        <dbReference type="ARBA" id="ARBA00022801"/>
    </source>
</evidence>
<dbReference type="GO" id="GO:0005737">
    <property type="term" value="C:cytoplasm"/>
    <property type="evidence" value="ECO:0007669"/>
    <property type="project" value="InterPro"/>
</dbReference>
<dbReference type="InterPro" id="IPR021099">
    <property type="entry name" value="PORR_domain"/>
</dbReference>
<dbReference type="InterPro" id="IPR008162">
    <property type="entry name" value="Pyrophosphatase"/>
</dbReference>
<dbReference type="GO" id="GO:0000287">
    <property type="term" value="F:magnesium ion binding"/>
    <property type="evidence" value="ECO:0007669"/>
    <property type="project" value="InterPro"/>
</dbReference>
<dbReference type="AlphaFoldDB" id="A0A9D5CHD5"/>
<keyword evidence="5" id="KW-0378">Hydrolase</keyword>
<evidence type="ECO:0000256" key="8">
    <source>
        <dbReference type="ARBA" id="ARBA00047820"/>
    </source>
</evidence>
<gene>
    <name evidence="11" type="ORF">J5N97_021277</name>
</gene>
<dbReference type="OrthoDB" id="1854109at2759"/>
<dbReference type="Proteomes" id="UP001085076">
    <property type="component" value="Miscellaneous, Linkage group lg05"/>
</dbReference>
<dbReference type="InterPro" id="IPR045040">
    <property type="entry name" value="PORR_fam"/>
</dbReference>
<dbReference type="PROSITE" id="PS00387">
    <property type="entry name" value="PPASE"/>
    <property type="match status" value="1"/>
</dbReference>
<dbReference type="EC" id="3.6.1.1" evidence="3"/>
<dbReference type="Gene3D" id="3.90.80.10">
    <property type="entry name" value="Inorganic pyrophosphatase"/>
    <property type="match status" value="1"/>
</dbReference>
<dbReference type="Pfam" id="PF00719">
    <property type="entry name" value="Pyrophosphatase"/>
    <property type="match status" value="1"/>
</dbReference>
<reference evidence="11" key="2">
    <citation type="journal article" date="2022" name="Hortic Res">
        <title>The genome of Dioscorea zingiberensis sheds light on the biosynthesis, origin and evolution of the medicinally important diosgenin saponins.</title>
        <authorList>
            <person name="Li Y."/>
            <person name="Tan C."/>
            <person name="Li Z."/>
            <person name="Guo J."/>
            <person name="Li S."/>
            <person name="Chen X."/>
            <person name="Wang C."/>
            <person name="Dai X."/>
            <person name="Yang H."/>
            <person name="Song W."/>
            <person name="Hou L."/>
            <person name="Xu J."/>
            <person name="Tong Z."/>
            <person name="Xu A."/>
            <person name="Yuan X."/>
            <person name="Wang W."/>
            <person name="Yang Q."/>
            <person name="Chen L."/>
            <person name="Sun Z."/>
            <person name="Wang K."/>
            <person name="Pan B."/>
            <person name="Chen J."/>
            <person name="Bao Y."/>
            <person name="Liu F."/>
            <person name="Qi X."/>
            <person name="Gang D.R."/>
            <person name="Wen J."/>
            <person name="Li J."/>
        </authorList>
    </citation>
    <scope>NUCLEOTIDE SEQUENCE</scope>
    <source>
        <strain evidence="11">Dzin_1.0</strain>
    </source>
</reference>
<organism evidence="11 12">
    <name type="scientific">Dioscorea zingiberensis</name>
    <dbReference type="NCBI Taxonomy" id="325984"/>
    <lineage>
        <taxon>Eukaryota</taxon>
        <taxon>Viridiplantae</taxon>
        <taxon>Streptophyta</taxon>
        <taxon>Embryophyta</taxon>
        <taxon>Tracheophyta</taxon>
        <taxon>Spermatophyta</taxon>
        <taxon>Magnoliopsida</taxon>
        <taxon>Liliopsida</taxon>
        <taxon>Dioscoreales</taxon>
        <taxon>Dioscoreaceae</taxon>
        <taxon>Dioscorea</taxon>
    </lineage>
</organism>
<name>A0A9D5CHD5_9LILI</name>
<dbReference type="PANTHER" id="PTHR31476">
    <property type="entry name" value="PROTEIN WHAT'S THIS FACTOR 1 HOMOLOG, CHLOROPLASTIC"/>
    <property type="match status" value="1"/>
</dbReference>
<dbReference type="Pfam" id="PF11955">
    <property type="entry name" value="PORR"/>
    <property type="match status" value="1"/>
</dbReference>
<dbReference type="EMBL" id="JAGGNH010000005">
    <property type="protein sequence ID" value="KAJ0973318.1"/>
    <property type="molecule type" value="Genomic_DNA"/>
</dbReference>
<evidence type="ECO:0000259" key="10">
    <source>
        <dbReference type="Pfam" id="PF11955"/>
    </source>
</evidence>
<dbReference type="GO" id="GO:0003723">
    <property type="term" value="F:RNA binding"/>
    <property type="evidence" value="ECO:0007669"/>
    <property type="project" value="InterPro"/>
</dbReference>
<dbReference type="SUPFAM" id="SSF50324">
    <property type="entry name" value="Inorganic pyrophosphatase"/>
    <property type="match status" value="1"/>
</dbReference>
<keyword evidence="6" id="KW-0460">Magnesium</keyword>
<dbReference type="HAMAP" id="MF_00209">
    <property type="entry name" value="Inorganic_PPase"/>
    <property type="match status" value="1"/>
</dbReference>
<keyword evidence="12" id="KW-1185">Reference proteome</keyword>
<evidence type="ECO:0000256" key="1">
    <source>
        <dbReference type="ARBA" id="ARBA00001946"/>
    </source>
</evidence>
<feature type="domain" description="PORR" evidence="10">
    <location>
        <begin position="26"/>
        <end position="341"/>
    </location>
</feature>
<evidence type="ECO:0000256" key="4">
    <source>
        <dbReference type="ARBA" id="ARBA00022723"/>
    </source>
</evidence>
<dbReference type="GO" id="GO:0006796">
    <property type="term" value="P:phosphate-containing compound metabolic process"/>
    <property type="evidence" value="ECO:0007669"/>
    <property type="project" value="InterPro"/>
</dbReference>
<evidence type="ECO:0000313" key="11">
    <source>
        <dbReference type="EMBL" id="KAJ0973318.1"/>
    </source>
</evidence>
<evidence type="ECO:0000256" key="3">
    <source>
        <dbReference type="ARBA" id="ARBA00012146"/>
    </source>
</evidence>
<dbReference type="GO" id="GO:0004427">
    <property type="term" value="F:inorganic diphosphate phosphatase activity"/>
    <property type="evidence" value="ECO:0007669"/>
    <property type="project" value="UniProtKB-EC"/>
</dbReference>
<keyword evidence="4" id="KW-0479">Metal-binding</keyword>
<evidence type="ECO:0000256" key="2">
    <source>
        <dbReference type="ARBA" id="ARBA00006220"/>
    </source>
</evidence>
<accession>A0A9D5CHD5</accession>
<dbReference type="PANTHER" id="PTHR31476:SF5">
    <property type="entry name" value="UBIQUITIN CARBOXYL-TERMINAL HYDROLASE FAMILY PROTEIN"/>
    <property type="match status" value="1"/>
</dbReference>
<evidence type="ECO:0000256" key="9">
    <source>
        <dbReference type="ARBA" id="ARBA00067975"/>
    </source>
</evidence>
<evidence type="ECO:0000256" key="7">
    <source>
        <dbReference type="ARBA" id="ARBA00032535"/>
    </source>
</evidence>
<dbReference type="InterPro" id="IPR036649">
    <property type="entry name" value="Pyrophosphatase_sf"/>
</dbReference>
<evidence type="ECO:0000256" key="6">
    <source>
        <dbReference type="ARBA" id="ARBA00022842"/>
    </source>
</evidence>